<dbReference type="AlphaFoldDB" id="A0A6J8C4R4"/>
<organism evidence="2 3">
    <name type="scientific">Mytilus coruscus</name>
    <name type="common">Sea mussel</name>
    <dbReference type="NCBI Taxonomy" id="42192"/>
    <lineage>
        <taxon>Eukaryota</taxon>
        <taxon>Metazoa</taxon>
        <taxon>Spiralia</taxon>
        <taxon>Lophotrochozoa</taxon>
        <taxon>Mollusca</taxon>
        <taxon>Bivalvia</taxon>
        <taxon>Autobranchia</taxon>
        <taxon>Pteriomorphia</taxon>
        <taxon>Mytilida</taxon>
        <taxon>Mytiloidea</taxon>
        <taxon>Mytilidae</taxon>
        <taxon>Mytilinae</taxon>
        <taxon>Mytilus</taxon>
    </lineage>
</organism>
<accession>A0A6J8C4R4</accession>
<proteinExistence type="predicted"/>
<feature type="compositionally biased region" description="Basic and acidic residues" evidence="1">
    <location>
        <begin position="108"/>
        <end position="131"/>
    </location>
</feature>
<feature type="region of interest" description="Disordered" evidence="1">
    <location>
        <begin position="1"/>
        <end position="20"/>
    </location>
</feature>
<keyword evidence="3" id="KW-1185">Reference proteome</keyword>
<evidence type="ECO:0000313" key="2">
    <source>
        <dbReference type="EMBL" id="CAC5391368.1"/>
    </source>
</evidence>
<gene>
    <name evidence="2" type="ORF">MCOR_26380</name>
</gene>
<sequence>MGRDRNSDSTDDNKNSSFKLKHACTWISIKKYSSSSTLSNAPPPSTSAVTNTRIASSRQDRWNMTAPFPGRPFTSHNSDIPIRPIRNDPHAQLNTNEWVRRPPQNNDEQGRHTPDNDPREGLDGRLERDGVIKNSGRLARQTTRDLVKKRVY</sequence>
<reference evidence="2 3" key="1">
    <citation type="submission" date="2020-06" db="EMBL/GenBank/DDBJ databases">
        <authorList>
            <person name="Li R."/>
            <person name="Bekaert M."/>
        </authorList>
    </citation>
    <scope>NUCLEOTIDE SEQUENCE [LARGE SCALE GENOMIC DNA]</scope>
    <source>
        <strain evidence="3">wild</strain>
    </source>
</reference>
<evidence type="ECO:0000313" key="3">
    <source>
        <dbReference type="Proteomes" id="UP000507470"/>
    </source>
</evidence>
<feature type="compositionally biased region" description="Polar residues" evidence="1">
    <location>
        <begin position="92"/>
        <end position="107"/>
    </location>
</feature>
<feature type="compositionally biased region" description="Basic and acidic residues" evidence="1">
    <location>
        <begin position="1"/>
        <end position="14"/>
    </location>
</feature>
<feature type="region of interest" description="Disordered" evidence="1">
    <location>
        <begin position="32"/>
        <end position="152"/>
    </location>
</feature>
<evidence type="ECO:0000256" key="1">
    <source>
        <dbReference type="SAM" id="MobiDB-lite"/>
    </source>
</evidence>
<feature type="compositionally biased region" description="Basic and acidic residues" evidence="1">
    <location>
        <begin position="142"/>
        <end position="152"/>
    </location>
</feature>
<name>A0A6J8C4R4_MYTCO</name>
<protein>
    <submittedName>
        <fullName evidence="2">Uncharacterized protein</fullName>
    </submittedName>
</protein>
<feature type="compositionally biased region" description="Polar residues" evidence="1">
    <location>
        <begin position="46"/>
        <end position="57"/>
    </location>
</feature>
<dbReference type="Proteomes" id="UP000507470">
    <property type="component" value="Unassembled WGS sequence"/>
</dbReference>
<dbReference type="EMBL" id="CACVKT020004720">
    <property type="protein sequence ID" value="CAC5391368.1"/>
    <property type="molecule type" value="Genomic_DNA"/>
</dbReference>